<evidence type="ECO:0000313" key="2">
    <source>
        <dbReference type="EMBL" id="PAP77604.1"/>
    </source>
</evidence>
<sequence length="246" mass="26717">MAAALPPVCPVHRPLLAAPLRETDTHDRTSPLDRLLLRLDAEVDQATFALGDEDLRPYTWAGWTVSPRSTYRLALGENDVLPGYSSSTRRTVRRETEAFDFVVGPEFAADAVRLMMEGYKRHGTDLGLDPQRLVRLAGAFDEAGLARTFAARRGGVTEAAFVAPSDGRTATYWIAGSEPGPAMTVLLTHALRQLAAEGVAAFDFGGANTPPIAEFKRQFGPSLAPAPIARREMHPALRLAKRLTGR</sequence>
<organism evidence="2 3">
    <name type="scientific">Rubrivirga marina</name>
    <dbReference type="NCBI Taxonomy" id="1196024"/>
    <lineage>
        <taxon>Bacteria</taxon>
        <taxon>Pseudomonadati</taxon>
        <taxon>Rhodothermota</taxon>
        <taxon>Rhodothermia</taxon>
        <taxon>Rhodothermales</taxon>
        <taxon>Rubricoccaceae</taxon>
        <taxon>Rubrivirga</taxon>
    </lineage>
</organism>
<dbReference type="RefSeq" id="WP_179299661.1">
    <property type="nucleotide sequence ID" value="NZ_MQWD01000001.1"/>
</dbReference>
<dbReference type="Pfam" id="PF13480">
    <property type="entry name" value="Acetyltransf_6"/>
    <property type="match status" value="1"/>
</dbReference>
<dbReference type="InterPro" id="IPR038740">
    <property type="entry name" value="BioF2-like_GNAT_dom"/>
</dbReference>
<evidence type="ECO:0000313" key="3">
    <source>
        <dbReference type="Proteomes" id="UP000216339"/>
    </source>
</evidence>
<comment type="caution">
    <text evidence="2">The sequence shown here is derived from an EMBL/GenBank/DDBJ whole genome shotgun (WGS) entry which is preliminary data.</text>
</comment>
<evidence type="ECO:0000259" key="1">
    <source>
        <dbReference type="Pfam" id="PF13480"/>
    </source>
</evidence>
<dbReference type="Proteomes" id="UP000216339">
    <property type="component" value="Unassembled WGS sequence"/>
</dbReference>
<dbReference type="AlphaFoldDB" id="A0A271J3I1"/>
<dbReference type="EMBL" id="MQWD01000001">
    <property type="protein sequence ID" value="PAP77604.1"/>
    <property type="molecule type" value="Genomic_DNA"/>
</dbReference>
<accession>A0A271J3I1</accession>
<dbReference type="InterPro" id="IPR016181">
    <property type="entry name" value="Acyl_CoA_acyltransferase"/>
</dbReference>
<protein>
    <recommendedName>
        <fullName evidence="1">BioF2-like acetyltransferase domain-containing protein</fullName>
    </recommendedName>
</protein>
<proteinExistence type="predicted"/>
<dbReference type="SUPFAM" id="SSF55729">
    <property type="entry name" value="Acyl-CoA N-acyltransferases (Nat)"/>
    <property type="match status" value="1"/>
</dbReference>
<feature type="domain" description="BioF2-like acetyltransferase" evidence="1">
    <location>
        <begin position="89"/>
        <end position="217"/>
    </location>
</feature>
<dbReference type="Gene3D" id="3.40.630.30">
    <property type="match status" value="1"/>
</dbReference>
<reference evidence="2 3" key="1">
    <citation type="submission" date="2016-11" db="EMBL/GenBank/DDBJ databases">
        <title>Study of marine rhodopsin-containing bacteria.</title>
        <authorList>
            <person name="Yoshizawa S."/>
            <person name="Kumagai Y."/>
            <person name="Kogure K."/>
        </authorList>
    </citation>
    <scope>NUCLEOTIDE SEQUENCE [LARGE SCALE GENOMIC DNA]</scope>
    <source>
        <strain evidence="2 3">SAORIC-28</strain>
    </source>
</reference>
<keyword evidence="3" id="KW-1185">Reference proteome</keyword>
<gene>
    <name evidence="2" type="ORF">BSZ37_14715</name>
</gene>
<name>A0A271J3I1_9BACT</name>